<dbReference type="GO" id="GO:0005886">
    <property type="term" value="C:plasma membrane"/>
    <property type="evidence" value="ECO:0007669"/>
    <property type="project" value="UniProtKB-SubCell"/>
</dbReference>
<feature type="transmembrane region" description="Helical" evidence="8">
    <location>
        <begin position="673"/>
        <end position="694"/>
    </location>
</feature>
<feature type="transmembrane region" description="Helical" evidence="8">
    <location>
        <begin position="397"/>
        <end position="420"/>
    </location>
</feature>
<dbReference type="Proteomes" id="UP001328107">
    <property type="component" value="Unassembled WGS sequence"/>
</dbReference>
<feature type="non-terminal residue" evidence="10">
    <location>
        <position position="1"/>
    </location>
</feature>
<dbReference type="AlphaFoldDB" id="A0AAN5IF37"/>
<dbReference type="GO" id="GO:0018996">
    <property type="term" value="P:molting cycle, collagen and cuticulin-based cuticle"/>
    <property type="evidence" value="ECO:0007669"/>
    <property type="project" value="TreeGrafter"/>
</dbReference>
<organism evidence="10 11">
    <name type="scientific">Pristionchus mayeri</name>
    <dbReference type="NCBI Taxonomy" id="1317129"/>
    <lineage>
        <taxon>Eukaryota</taxon>
        <taxon>Metazoa</taxon>
        <taxon>Ecdysozoa</taxon>
        <taxon>Nematoda</taxon>
        <taxon>Chromadorea</taxon>
        <taxon>Rhabditida</taxon>
        <taxon>Rhabditina</taxon>
        <taxon>Diplogasteromorpha</taxon>
        <taxon>Diplogasteroidea</taxon>
        <taxon>Neodiplogasteridae</taxon>
        <taxon>Pristionchus</taxon>
    </lineage>
</organism>
<dbReference type="InterPro" id="IPR003392">
    <property type="entry name" value="PTHD_SSD"/>
</dbReference>
<feature type="transmembrane region" description="Helical" evidence="8">
    <location>
        <begin position="154"/>
        <end position="176"/>
    </location>
</feature>
<feature type="transmembrane region" description="Helical" evidence="8">
    <location>
        <begin position="747"/>
        <end position="768"/>
    </location>
</feature>
<dbReference type="InterPro" id="IPR051697">
    <property type="entry name" value="Patched_domain-protein"/>
</dbReference>
<evidence type="ECO:0000256" key="2">
    <source>
        <dbReference type="ARBA" id="ARBA00005585"/>
    </source>
</evidence>
<accession>A0AAN5IF37</accession>
<feature type="transmembrane region" description="Helical" evidence="8">
    <location>
        <begin position="216"/>
        <end position="239"/>
    </location>
</feature>
<dbReference type="Gene3D" id="1.20.1640.10">
    <property type="entry name" value="Multidrug efflux transporter AcrB transmembrane domain"/>
    <property type="match status" value="2"/>
</dbReference>
<evidence type="ECO:0000256" key="5">
    <source>
        <dbReference type="ARBA" id="ARBA00022989"/>
    </source>
</evidence>
<comment type="caution">
    <text evidence="10">The sequence shown here is derived from an EMBL/GenBank/DDBJ whole genome shotgun (WGS) entry which is preliminary data.</text>
</comment>
<dbReference type="GO" id="GO:0030659">
    <property type="term" value="C:cytoplasmic vesicle membrane"/>
    <property type="evidence" value="ECO:0007669"/>
    <property type="project" value="TreeGrafter"/>
</dbReference>
<evidence type="ECO:0000256" key="8">
    <source>
        <dbReference type="SAM" id="Phobius"/>
    </source>
</evidence>
<dbReference type="FunFam" id="1.20.1640.10:FF:000013">
    <property type="entry name" value="PaTched Related family"/>
    <property type="match status" value="1"/>
</dbReference>
<dbReference type="Pfam" id="PF02460">
    <property type="entry name" value="Patched"/>
    <property type="match status" value="1"/>
</dbReference>
<evidence type="ECO:0000259" key="9">
    <source>
        <dbReference type="PROSITE" id="PS50156"/>
    </source>
</evidence>
<evidence type="ECO:0000256" key="1">
    <source>
        <dbReference type="ARBA" id="ARBA00004651"/>
    </source>
</evidence>
<feature type="transmembrane region" description="Helical" evidence="8">
    <location>
        <begin position="300"/>
        <end position="329"/>
    </location>
</feature>
<evidence type="ECO:0000313" key="10">
    <source>
        <dbReference type="EMBL" id="GMR60421.1"/>
    </source>
</evidence>
<dbReference type="GO" id="GO:0006897">
    <property type="term" value="P:endocytosis"/>
    <property type="evidence" value="ECO:0007669"/>
    <property type="project" value="TreeGrafter"/>
</dbReference>
<feature type="transmembrane region" description="Helical" evidence="8">
    <location>
        <begin position="446"/>
        <end position="465"/>
    </location>
</feature>
<keyword evidence="4 8" id="KW-0812">Transmembrane</keyword>
<evidence type="ECO:0000256" key="6">
    <source>
        <dbReference type="ARBA" id="ARBA00023136"/>
    </source>
</evidence>
<reference evidence="11" key="1">
    <citation type="submission" date="2022-10" db="EMBL/GenBank/DDBJ databases">
        <title>Genome assembly of Pristionchus species.</title>
        <authorList>
            <person name="Yoshida K."/>
            <person name="Sommer R.J."/>
        </authorList>
    </citation>
    <scope>NUCLEOTIDE SEQUENCE [LARGE SCALE GENOMIC DNA]</scope>
    <source>
        <strain evidence="11">RS5460</strain>
    </source>
</reference>
<feature type="domain" description="SSD" evidence="9">
    <location>
        <begin position="161"/>
        <end position="328"/>
    </location>
</feature>
<proteinExistence type="inferred from homology"/>
<dbReference type="InterPro" id="IPR000731">
    <property type="entry name" value="SSD"/>
</dbReference>
<dbReference type="EMBL" id="BTRK01000006">
    <property type="protein sequence ID" value="GMR60421.1"/>
    <property type="molecule type" value="Genomic_DNA"/>
</dbReference>
<comment type="subcellular location">
    <subcellularLocation>
        <location evidence="1">Cell membrane</location>
        <topology evidence="1">Multi-pass membrane protein</topology>
    </subcellularLocation>
</comment>
<keyword evidence="3" id="KW-1003">Cell membrane</keyword>
<dbReference type="PROSITE" id="PS50156">
    <property type="entry name" value="SSD"/>
    <property type="match status" value="1"/>
</dbReference>
<evidence type="ECO:0000256" key="3">
    <source>
        <dbReference type="ARBA" id="ARBA00022475"/>
    </source>
</evidence>
<sequence>AFEEFCHAFCVTNEPLRHFYSGMVLRESKEHNASEIDLSYPDSHVTGIKSHMDIYLYGVKISTKRNGRTVVLPTYEVDDLNTVKPLRNNLREYKLVVLNFKSELHSSVSNDAITKWELSIVKHFQNDFNSSLVHVTIFAESFISAEAIRVGFTLIPFLAVGFIIMVVFSVVSFTVSGIALNQMRMDKMLFAFFACATPFMSCGVGLGGMLFVGFRFGTILCVTPFLILAIGVDDAYLMVNAWQQITASRRLEDLRSTTADGELRYRMKEMLMECGPSVAITTITNVAAFGISALSGAPEIQLFSIGNAVCIFIAFIFQLTVFGAVMVILGRREIEEELRTKTEGLPAPSVKDTHKPNPLDMIARVDVVHLEIRRVRGFTAIAHKILRLYCKTLTNKFVVVVVMASLSMYLAISIIGTMSIKPSLRPEKIFLGDSPFIKFFADRQEYMIPTYGVLWIYVFNPGNIWDPSRRAMIDGMIHEFETLGHSVGPYSTKLWLRDFEEWTQANPEILTVDSDNDDSDRESKKYRDLEEFLSWPEHSYWRGFLQFESQLSLVNGSEPSLTRFLFTTAYMGEDLKDWSNRVTLLKEWREIGKRYSDLSITLYQEDTKYLEIIDTVVPQTMQSALLTLVSMFAVTALFISAPLVLFSATFTIVSVSIGSIGFMAWIGAELDPILMCSTIMVIGFSVDIPAHIAYHYHQTSGQVVDRLEHTISRVGFPILQASISTILCVSSLFFVDLHMSSTFATTMLTVMVIGTIHGLFIMPTLFAAASHLSDLAGGCCGRGRVHSIDSSSSSGKGRR</sequence>
<feature type="transmembrane region" description="Helical" evidence="8">
    <location>
        <begin position="623"/>
        <end position="639"/>
    </location>
</feature>
<name>A0AAN5IF37_9BILA</name>
<keyword evidence="11" id="KW-1185">Reference proteome</keyword>
<keyword evidence="5 8" id="KW-1133">Transmembrane helix</keyword>
<feature type="transmembrane region" description="Helical" evidence="8">
    <location>
        <begin position="188"/>
        <end position="210"/>
    </location>
</feature>
<evidence type="ECO:0000256" key="7">
    <source>
        <dbReference type="ARBA" id="ARBA00023180"/>
    </source>
</evidence>
<dbReference type="PANTHER" id="PTHR10796:SF122">
    <property type="entry name" value="SSD DOMAIN-CONTAINING PROTEIN"/>
    <property type="match status" value="1"/>
</dbReference>
<evidence type="ECO:0000256" key="4">
    <source>
        <dbReference type="ARBA" id="ARBA00022692"/>
    </source>
</evidence>
<comment type="similarity">
    <text evidence="2">Belongs to the patched family.</text>
</comment>
<feature type="transmembrane region" description="Helical" evidence="8">
    <location>
        <begin position="714"/>
        <end position="735"/>
    </location>
</feature>
<feature type="transmembrane region" description="Helical" evidence="8">
    <location>
        <begin position="274"/>
        <end position="294"/>
    </location>
</feature>
<dbReference type="SUPFAM" id="SSF82866">
    <property type="entry name" value="Multidrug efflux transporter AcrB transmembrane domain"/>
    <property type="match status" value="2"/>
</dbReference>
<keyword evidence="6 8" id="KW-0472">Membrane</keyword>
<keyword evidence="7" id="KW-0325">Glycoprotein</keyword>
<evidence type="ECO:0000313" key="11">
    <source>
        <dbReference type="Proteomes" id="UP001328107"/>
    </source>
</evidence>
<gene>
    <name evidence="10" type="ORF">PMAYCL1PPCAC_30616</name>
</gene>
<feature type="transmembrane region" description="Helical" evidence="8">
    <location>
        <begin position="645"/>
        <end position="666"/>
    </location>
</feature>
<protein>
    <recommendedName>
        <fullName evidence="9">SSD domain-containing protein</fullName>
    </recommendedName>
</protein>
<dbReference type="PANTHER" id="PTHR10796">
    <property type="entry name" value="PATCHED-RELATED"/>
    <property type="match status" value="1"/>
</dbReference>